<dbReference type="PROSITE" id="PS50042">
    <property type="entry name" value="CNMP_BINDING_3"/>
    <property type="match status" value="1"/>
</dbReference>
<dbReference type="InterPro" id="IPR000595">
    <property type="entry name" value="cNMP-bd_dom"/>
</dbReference>
<dbReference type="GO" id="GO:0003700">
    <property type="term" value="F:DNA-binding transcription factor activity"/>
    <property type="evidence" value="ECO:0007669"/>
    <property type="project" value="TreeGrafter"/>
</dbReference>
<sequence length="225" mass="25677">MNNIISVLKNCILFKNFEEEEIKHILNNINYKICSYEKQETIALESDKCNSIGILLDGTVEIQKLFSSGKTVTVDILHSGDIFGEVIVFSNTNTYPSSIIASKNTTVLFITKEYILKLCSLNSILLNNLMSLLSNKILMLNKKVKYLSYNTLRQKIASFLLEQYSTQKNLTIKLNLSREALSELLAIPRPSLSRELINMKKDGLIDFNKNIIVLNSREDLEEILY</sequence>
<dbReference type="PROSITE" id="PS51063">
    <property type="entry name" value="HTH_CRP_2"/>
    <property type="match status" value="1"/>
</dbReference>
<proteinExistence type="predicted"/>
<dbReference type="PANTHER" id="PTHR24567">
    <property type="entry name" value="CRP FAMILY TRANSCRIPTIONAL REGULATORY PROTEIN"/>
    <property type="match status" value="1"/>
</dbReference>
<dbReference type="AlphaFoldDB" id="A0A6M0R6E2"/>
<reference evidence="6 7" key="1">
    <citation type="submission" date="2019-04" db="EMBL/GenBank/DDBJ databases">
        <title>Genome sequencing of Clostridium botulinum Groups I-IV and Clostridium butyricum.</title>
        <authorList>
            <person name="Brunt J."/>
            <person name="Van Vliet A.H.M."/>
            <person name="Stringer S.C."/>
            <person name="Carter A.T."/>
            <person name="Peck M.W."/>
        </authorList>
    </citation>
    <scope>NUCLEOTIDE SEQUENCE [LARGE SCALE GENOMIC DNA]</scope>
    <source>
        <strain evidence="6 7">IFR 18/094</strain>
    </source>
</reference>
<accession>A0A6M0R6E2</accession>
<keyword evidence="3" id="KW-0804">Transcription</keyword>
<protein>
    <submittedName>
        <fullName evidence="6">Crp/Fnr family transcriptional regulator</fullName>
    </submittedName>
</protein>
<dbReference type="CDD" id="cd00038">
    <property type="entry name" value="CAP_ED"/>
    <property type="match status" value="1"/>
</dbReference>
<dbReference type="EMBL" id="SXDP01000001">
    <property type="protein sequence ID" value="NEZ45735.1"/>
    <property type="molecule type" value="Genomic_DNA"/>
</dbReference>
<dbReference type="GO" id="GO:0005829">
    <property type="term" value="C:cytosol"/>
    <property type="evidence" value="ECO:0007669"/>
    <property type="project" value="TreeGrafter"/>
</dbReference>
<dbReference type="SMART" id="SM00100">
    <property type="entry name" value="cNMP"/>
    <property type="match status" value="1"/>
</dbReference>
<keyword evidence="2" id="KW-0238">DNA-binding</keyword>
<dbReference type="Pfam" id="PF00027">
    <property type="entry name" value="cNMP_binding"/>
    <property type="match status" value="1"/>
</dbReference>
<evidence type="ECO:0000313" key="6">
    <source>
        <dbReference type="EMBL" id="NEZ45735.1"/>
    </source>
</evidence>
<dbReference type="SUPFAM" id="SSF51206">
    <property type="entry name" value="cAMP-binding domain-like"/>
    <property type="match status" value="1"/>
</dbReference>
<dbReference type="RefSeq" id="WP_163248148.1">
    <property type="nucleotide sequence ID" value="NZ_SXDP01000001.1"/>
</dbReference>
<keyword evidence="1" id="KW-0805">Transcription regulation</keyword>
<comment type="caution">
    <text evidence="6">The sequence shown here is derived from an EMBL/GenBank/DDBJ whole genome shotgun (WGS) entry which is preliminary data.</text>
</comment>
<dbReference type="Gene3D" id="2.60.120.10">
    <property type="entry name" value="Jelly Rolls"/>
    <property type="match status" value="1"/>
</dbReference>
<dbReference type="InterPro" id="IPR050397">
    <property type="entry name" value="Env_Response_Regulators"/>
</dbReference>
<feature type="domain" description="Cyclic nucleotide-binding" evidence="4">
    <location>
        <begin position="13"/>
        <end position="118"/>
    </location>
</feature>
<evidence type="ECO:0000256" key="2">
    <source>
        <dbReference type="ARBA" id="ARBA00023125"/>
    </source>
</evidence>
<gene>
    <name evidence="6" type="ORF">FDF74_00755</name>
</gene>
<feature type="domain" description="HTH crp-type" evidence="5">
    <location>
        <begin position="150"/>
        <end position="217"/>
    </location>
</feature>
<organism evidence="6 7">
    <name type="scientific">Clostridium niameyense</name>
    <dbReference type="NCBI Taxonomy" id="1622073"/>
    <lineage>
        <taxon>Bacteria</taxon>
        <taxon>Bacillati</taxon>
        <taxon>Bacillota</taxon>
        <taxon>Clostridia</taxon>
        <taxon>Eubacteriales</taxon>
        <taxon>Clostridiaceae</taxon>
        <taxon>Clostridium</taxon>
    </lineage>
</organism>
<dbReference type="GO" id="GO:0003677">
    <property type="term" value="F:DNA binding"/>
    <property type="evidence" value="ECO:0007669"/>
    <property type="project" value="UniProtKB-KW"/>
</dbReference>
<dbReference type="InterPro" id="IPR012318">
    <property type="entry name" value="HTH_CRP"/>
</dbReference>
<keyword evidence="7" id="KW-1185">Reference proteome</keyword>
<dbReference type="Proteomes" id="UP000473885">
    <property type="component" value="Unassembled WGS sequence"/>
</dbReference>
<name>A0A6M0R6E2_9CLOT</name>
<dbReference type="InterPro" id="IPR014710">
    <property type="entry name" value="RmlC-like_jellyroll"/>
</dbReference>
<evidence type="ECO:0000313" key="7">
    <source>
        <dbReference type="Proteomes" id="UP000473885"/>
    </source>
</evidence>
<dbReference type="InterPro" id="IPR036390">
    <property type="entry name" value="WH_DNA-bd_sf"/>
</dbReference>
<dbReference type="InterPro" id="IPR018490">
    <property type="entry name" value="cNMP-bd_dom_sf"/>
</dbReference>
<evidence type="ECO:0000259" key="4">
    <source>
        <dbReference type="PROSITE" id="PS50042"/>
    </source>
</evidence>
<evidence type="ECO:0000259" key="5">
    <source>
        <dbReference type="PROSITE" id="PS51063"/>
    </source>
</evidence>
<evidence type="ECO:0000256" key="3">
    <source>
        <dbReference type="ARBA" id="ARBA00023163"/>
    </source>
</evidence>
<dbReference type="SUPFAM" id="SSF46785">
    <property type="entry name" value="Winged helix' DNA-binding domain"/>
    <property type="match status" value="1"/>
</dbReference>
<dbReference type="PANTHER" id="PTHR24567:SF58">
    <property type="entry name" value="CYCLIC AMP-BINDING REGULATORY PROTEIN"/>
    <property type="match status" value="1"/>
</dbReference>
<evidence type="ECO:0000256" key="1">
    <source>
        <dbReference type="ARBA" id="ARBA00023015"/>
    </source>
</evidence>
<dbReference type="Pfam" id="PF13545">
    <property type="entry name" value="HTH_Crp_2"/>
    <property type="match status" value="1"/>
</dbReference>